<reference evidence="2 3" key="1">
    <citation type="submission" date="2014-12" db="EMBL/GenBank/DDBJ databases">
        <title>Draft genome sequences of 29 type strains of Enterococci.</title>
        <authorList>
            <person name="Zhong Z."/>
            <person name="Sun Z."/>
            <person name="Liu W."/>
            <person name="Zhang W."/>
            <person name="Zhang H."/>
        </authorList>
    </citation>
    <scope>NUCLEOTIDE SEQUENCE [LARGE SCALE GENOMIC DNA]</scope>
    <source>
        <strain evidence="2 3">DSM 17122</strain>
    </source>
</reference>
<proteinExistence type="predicted"/>
<protein>
    <recommendedName>
        <fullName evidence="4">Bacteriophage Mu Gam like protein</fullName>
    </recommendedName>
</protein>
<dbReference type="GO" id="GO:0003690">
    <property type="term" value="F:double-stranded DNA binding"/>
    <property type="evidence" value="ECO:0007669"/>
    <property type="project" value="InterPro"/>
</dbReference>
<evidence type="ECO:0000313" key="2">
    <source>
        <dbReference type="EMBL" id="OJG45184.1"/>
    </source>
</evidence>
<comment type="caution">
    <text evidence="2">The sequence shown here is derived from an EMBL/GenBank/DDBJ whole genome shotgun (WGS) entry which is preliminary data.</text>
</comment>
<keyword evidence="3" id="KW-1185">Reference proteome</keyword>
<accession>A0A1L8TM67</accession>
<evidence type="ECO:0000313" key="3">
    <source>
        <dbReference type="Proteomes" id="UP000182077"/>
    </source>
</evidence>
<dbReference type="GO" id="GO:0042262">
    <property type="term" value="P:DNA protection"/>
    <property type="evidence" value="ECO:0007669"/>
    <property type="project" value="InterPro"/>
</dbReference>
<dbReference type="SUPFAM" id="SSF161266">
    <property type="entry name" value="Gam-like"/>
    <property type="match status" value="1"/>
</dbReference>
<sequence length="182" mass="21005">MNALEKYEIEDLKESKVLEENQTWKIDSLEGADWAFRKISTLKQANKEINQLANKERERIADWENKETQSNQDSIDFFGHKLADYLYQLRKSDKKAKVKTPHGTVSTRKQSDVWEYTNDAVEKLKEMGLTEFIEVKESIKKADLKKSVTVLEDGSVVSPDGEIIESIKVIPRDDKVVIKEAE</sequence>
<evidence type="ECO:0008006" key="4">
    <source>
        <dbReference type="Google" id="ProtNLM"/>
    </source>
</evidence>
<evidence type="ECO:0000256" key="1">
    <source>
        <dbReference type="SAM" id="Coils"/>
    </source>
</evidence>
<dbReference type="AlphaFoldDB" id="A0A1L8TM67"/>
<name>A0A1L8TM67_9ENTE</name>
<feature type="coiled-coil region" evidence="1">
    <location>
        <begin position="39"/>
        <end position="66"/>
    </location>
</feature>
<gene>
    <name evidence="2" type="ORF">RV04_GL002232</name>
</gene>
<dbReference type="EMBL" id="JXKQ01000007">
    <property type="protein sequence ID" value="OJG45184.1"/>
    <property type="molecule type" value="Genomic_DNA"/>
</dbReference>
<dbReference type="STRING" id="249189.RV04_GL002232"/>
<organism evidence="2 3">
    <name type="scientific">Enterococcus hermanniensis</name>
    <dbReference type="NCBI Taxonomy" id="249189"/>
    <lineage>
        <taxon>Bacteria</taxon>
        <taxon>Bacillati</taxon>
        <taxon>Bacillota</taxon>
        <taxon>Bacilli</taxon>
        <taxon>Lactobacillales</taxon>
        <taxon>Enterococcaceae</taxon>
        <taxon>Enterococcus</taxon>
    </lineage>
</organism>
<dbReference type="Proteomes" id="UP000182077">
    <property type="component" value="Unassembled WGS sequence"/>
</dbReference>
<dbReference type="InterPro" id="IPR009951">
    <property type="entry name" value="Host-nuc_inhib_Gam"/>
</dbReference>
<keyword evidence="1" id="KW-0175">Coiled coil</keyword>
<dbReference type="RefSeq" id="WP_071858093.1">
    <property type="nucleotide sequence ID" value="NZ_JBHSHK010000008.1"/>
</dbReference>
<dbReference type="Pfam" id="PF07352">
    <property type="entry name" value="Phage_Mu_Gam"/>
    <property type="match status" value="1"/>
</dbReference>
<dbReference type="OrthoDB" id="1908548at2"/>